<sequence>MLFHGTLVRLRKMTLDDAKRYHEWRNDPELTQFTYPTIDAYSLADTEKFVEQITQSANSKTYFIEENQHGKPIGITSLIEIDWANRHAEGVIDIGDKNYWGKGYGTEALGLLLELAFCELNLHRISLRVFSFNERAIKSYQKLGFVIEGVQKEVIFRNGEWHDVHFMGLLQRHYLSQHNGD</sequence>
<dbReference type="Pfam" id="PF13302">
    <property type="entry name" value="Acetyltransf_3"/>
    <property type="match status" value="1"/>
</dbReference>
<keyword evidence="3" id="KW-1185">Reference proteome</keyword>
<dbReference type="GO" id="GO:0016746">
    <property type="term" value="F:acyltransferase activity"/>
    <property type="evidence" value="ECO:0007669"/>
    <property type="project" value="UniProtKB-KW"/>
</dbReference>
<dbReference type="InterPro" id="IPR000182">
    <property type="entry name" value="GNAT_dom"/>
</dbReference>
<dbReference type="Gene3D" id="3.40.630.30">
    <property type="match status" value="1"/>
</dbReference>
<keyword evidence="2" id="KW-0012">Acyltransferase</keyword>
<dbReference type="EC" id="2.3.-.-" evidence="2"/>
<dbReference type="InterPro" id="IPR016181">
    <property type="entry name" value="Acyl_CoA_acyltransferase"/>
</dbReference>
<dbReference type="EMBL" id="JBHSFW010000007">
    <property type="protein sequence ID" value="MFC4619326.1"/>
    <property type="molecule type" value="Genomic_DNA"/>
</dbReference>
<accession>A0ABV9GPX9</accession>
<dbReference type="RefSeq" id="WP_376846421.1">
    <property type="nucleotide sequence ID" value="NZ_JBHSFW010000007.1"/>
</dbReference>
<dbReference type="PANTHER" id="PTHR43415:SF3">
    <property type="entry name" value="GNAT-FAMILY ACETYLTRANSFERASE"/>
    <property type="match status" value="1"/>
</dbReference>
<protein>
    <submittedName>
        <fullName evidence="2">GNAT family N-acetyltransferase</fullName>
        <ecNumber evidence="2">2.3.-.-</ecNumber>
    </submittedName>
</protein>
<organism evidence="2 3">
    <name type="scientific">Camelliibacillus cellulosilyticus</name>
    <dbReference type="NCBI Taxonomy" id="2174486"/>
    <lineage>
        <taxon>Bacteria</taxon>
        <taxon>Bacillati</taxon>
        <taxon>Bacillota</taxon>
        <taxon>Bacilli</taxon>
        <taxon>Bacillales</taxon>
        <taxon>Sporolactobacillaceae</taxon>
        <taxon>Camelliibacillus</taxon>
    </lineage>
</organism>
<gene>
    <name evidence="2" type="ORF">ACFO4N_11440</name>
</gene>
<dbReference type="SUPFAM" id="SSF55729">
    <property type="entry name" value="Acyl-CoA N-acyltransferases (Nat)"/>
    <property type="match status" value="1"/>
</dbReference>
<evidence type="ECO:0000259" key="1">
    <source>
        <dbReference type="PROSITE" id="PS51186"/>
    </source>
</evidence>
<keyword evidence="2" id="KW-0808">Transferase</keyword>
<reference evidence="3" key="1">
    <citation type="journal article" date="2019" name="Int. J. Syst. Evol. Microbiol.">
        <title>The Global Catalogue of Microorganisms (GCM) 10K type strain sequencing project: providing services to taxonomists for standard genome sequencing and annotation.</title>
        <authorList>
            <consortium name="The Broad Institute Genomics Platform"/>
            <consortium name="The Broad Institute Genome Sequencing Center for Infectious Disease"/>
            <person name="Wu L."/>
            <person name="Ma J."/>
        </authorList>
    </citation>
    <scope>NUCLEOTIDE SEQUENCE [LARGE SCALE GENOMIC DNA]</scope>
    <source>
        <strain evidence="3">CGMCC 1.16306</strain>
    </source>
</reference>
<evidence type="ECO:0000313" key="3">
    <source>
        <dbReference type="Proteomes" id="UP001596022"/>
    </source>
</evidence>
<feature type="domain" description="N-acetyltransferase" evidence="1">
    <location>
        <begin position="8"/>
        <end position="176"/>
    </location>
</feature>
<dbReference type="PANTHER" id="PTHR43415">
    <property type="entry name" value="SPERMIDINE N(1)-ACETYLTRANSFERASE"/>
    <property type="match status" value="1"/>
</dbReference>
<name>A0ABV9GPX9_9BACL</name>
<evidence type="ECO:0000313" key="2">
    <source>
        <dbReference type="EMBL" id="MFC4619326.1"/>
    </source>
</evidence>
<dbReference type="PROSITE" id="PS51186">
    <property type="entry name" value="GNAT"/>
    <property type="match status" value="1"/>
</dbReference>
<comment type="caution">
    <text evidence="2">The sequence shown here is derived from an EMBL/GenBank/DDBJ whole genome shotgun (WGS) entry which is preliminary data.</text>
</comment>
<proteinExistence type="predicted"/>
<dbReference type="Proteomes" id="UP001596022">
    <property type="component" value="Unassembled WGS sequence"/>
</dbReference>